<dbReference type="CDD" id="cd00055">
    <property type="entry name" value="EGF_Lam"/>
    <property type="match status" value="2"/>
</dbReference>
<dbReference type="GO" id="GO:0030334">
    <property type="term" value="P:regulation of cell migration"/>
    <property type="evidence" value="ECO:0007669"/>
    <property type="project" value="InterPro"/>
</dbReference>
<feature type="disulfide bond" evidence="12">
    <location>
        <begin position="307"/>
        <end position="316"/>
    </location>
</feature>
<evidence type="ECO:0000256" key="1">
    <source>
        <dbReference type="ARBA" id="ARBA00004302"/>
    </source>
</evidence>
<feature type="domain" description="Laminin G" evidence="15">
    <location>
        <begin position="1651"/>
        <end position="1822"/>
    </location>
</feature>
<keyword evidence="7" id="KW-0130">Cell adhesion</keyword>
<feature type="domain" description="Laminin EGF-like" evidence="16">
    <location>
        <begin position="370"/>
        <end position="416"/>
    </location>
</feature>
<dbReference type="SMART" id="SM00180">
    <property type="entry name" value="EGF_Lam"/>
    <property type="match status" value="4"/>
</dbReference>
<dbReference type="FunFam" id="2.10.25.10:FF:000188">
    <property type="entry name" value="Laminin subunit gamma 2"/>
    <property type="match status" value="1"/>
</dbReference>
<dbReference type="InterPro" id="IPR002049">
    <property type="entry name" value="LE_dom"/>
</dbReference>
<dbReference type="SUPFAM" id="SSF49899">
    <property type="entry name" value="Concanavalin A-like lectins/glucanases"/>
    <property type="match status" value="6"/>
</dbReference>
<proteinExistence type="predicted"/>
<evidence type="ECO:0000256" key="2">
    <source>
        <dbReference type="ARBA" id="ARBA00022525"/>
    </source>
</evidence>
<feature type="domain" description="Laminin G" evidence="15">
    <location>
        <begin position="1231"/>
        <end position="1408"/>
    </location>
</feature>
<gene>
    <name evidence="17" type="ORF">F7725_013594</name>
</gene>
<comment type="caution">
    <text evidence="17">The sequence shown here is derived from an EMBL/GenBank/DDBJ whole genome shotgun (WGS) entry which is preliminary data.</text>
</comment>
<keyword evidence="4" id="KW-0732">Signal</keyword>
<dbReference type="Pfam" id="PF06009">
    <property type="entry name" value="Laminin_II"/>
    <property type="match status" value="1"/>
</dbReference>
<dbReference type="FunFam" id="2.10.25.10:FF:000051">
    <property type="entry name" value="Laminin subunit alpha 4"/>
    <property type="match status" value="1"/>
</dbReference>
<evidence type="ECO:0008006" key="19">
    <source>
        <dbReference type="Google" id="ProtNLM"/>
    </source>
</evidence>
<feature type="region of interest" description="Disordered" evidence="14">
    <location>
        <begin position="1509"/>
        <end position="1530"/>
    </location>
</feature>
<evidence type="ECO:0000256" key="5">
    <source>
        <dbReference type="ARBA" id="ARBA00022737"/>
    </source>
</evidence>
<dbReference type="Pfam" id="PF02210">
    <property type="entry name" value="Laminin_G_2"/>
    <property type="match status" value="5"/>
</dbReference>
<keyword evidence="5" id="KW-0677">Repeat</keyword>
<feature type="region of interest" description="Disordered" evidence="14">
    <location>
        <begin position="101"/>
        <end position="122"/>
    </location>
</feature>
<comment type="subcellular location">
    <subcellularLocation>
        <location evidence="1">Secreted</location>
        <location evidence="1">Extracellular space</location>
        <location evidence="1">Extracellular matrix</location>
        <location evidence="1">Basement membrane</location>
    </subcellularLocation>
</comment>
<keyword evidence="3" id="KW-0272">Extracellular matrix</keyword>
<feature type="compositionally biased region" description="Basic and acidic residues" evidence="14">
    <location>
        <begin position="104"/>
        <end position="115"/>
    </location>
</feature>
<feature type="domain" description="Laminin EGF-like" evidence="16">
    <location>
        <begin position="282"/>
        <end position="335"/>
    </location>
</feature>
<feature type="disulfide bond" evidence="12">
    <location>
        <begin position="319"/>
        <end position="333"/>
    </location>
</feature>
<dbReference type="Pfam" id="PF00053">
    <property type="entry name" value="EGF_laminin"/>
    <property type="match status" value="4"/>
</dbReference>
<protein>
    <recommendedName>
        <fullName evidence="19">Laminin, alpha 4</fullName>
    </recommendedName>
</protein>
<evidence type="ECO:0000259" key="16">
    <source>
        <dbReference type="PROSITE" id="PS50027"/>
    </source>
</evidence>
<dbReference type="InterPro" id="IPR013320">
    <property type="entry name" value="ConA-like_dom_sf"/>
</dbReference>
<dbReference type="GO" id="GO:0045995">
    <property type="term" value="P:regulation of embryonic development"/>
    <property type="evidence" value="ECO:0007669"/>
    <property type="project" value="InterPro"/>
</dbReference>
<feature type="domain" description="Laminin G" evidence="15">
    <location>
        <begin position="1"/>
        <end position="105"/>
    </location>
</feature>
<feature type="compositionally biased region" description="Low complexity" evidence="14">
    <location>
        <begin position="1521"/>
        <end position="1530"/>
    </location>
</feature>
<accession>A0A7J5Y572</accession>
<evidence type="ECO:0000256" key="11">
    <source>
        <dbReference type="ARBA" id="ARBA00023292"/>
    </source>
</evidence>
<feature type="compositionally biased region" description="Basic and acidic residues" evidence="14">
    <location>
        <begin position="1509"/>
        <end position="1519"/>
    </location>
</feature>
<sequence>MLLCVSRILCNQLINSCLMLVIRDANVVQLDVDSEVNHVVGPLNPSSTDTKKPVFIGGAQDPFLPEGIATRKAYVGCMRNLTINNSRVSFSKAALVSGAQSERSCPEDSDRDRQRGTSAPLGKHTNMAARSLFCLLCILSGIAYPASAARLGEQQQTFPNCKKGFFLSERNQCFPCNCKGHADSCEDITGVCRKCRDHSTGDFCEMCEDGYMLAPSRDGRHTCHPCACPLSLPSNNFAVHCDGGAAVLRCKCKEGYAGHLCERCTPGYYGKPMEIGNSCKRCDCNGNSDPNLIFSECHNVTGHCQHCWGNTGGAKCERCAPGFYGDAISAKNCRDCECSECGTSSCDDRTCVSLQAGSHRTPLRPGCRRCECGPASLRSTCHPLTHSCPCRPGAGGRYCERCLPGYWDYIPSGCQNVQDSGQRAICVWLLYTDLFRNTFCLSSVLLVSTECDCESGHCDMHTGECQSEAAVNLCNISCDECIWHLIGDLRQSNKTLDQLKVAVLNISSGAAANDRLKYYNYTALRLQTQFQGWRNKSAVMKAQAGELEKNTDAVVLDIKQLGDSERVVQALGEKLDNDTLQTFTLAEQLSSDLTDLNIRIEEMIHDWELYSVQQEVDPELARQSAERAHRMLTWMRTLDLSPREPTATDESTEAHDLLRRIRQLEKKLIITDGRLPPVREICSRFSSKLSDAEGFLQKAASTLQETEDRNRASVLKFQRNEARKQRLTEEYAAVNDTLETSRGSISDTERTVAEMEAMVQNVSQYHAAIDGAGQKLTEKTERLALADRDLVQRADDHAEDLDRQANQLEEDLRESDANGFVQKAISAANVYNNIVKYIDDANITSLTTHNLSQRAEEAINGINMQLGDLVTQSSNVFKESVSLHSEQNEVEAEVMDKLKYIEETKETMDKNMKTLAEIVDNISGIHTGTFLENVAEATLNRSAEVLQTITPISSKVEEWAKNMRNNEYSTTAYEEAVLSAGQAVENLDVLVPVLLDKLKVVEQKKPVNNVTTNILRIRELIAQARSVAKKVQVSMKFNGQSSVEVHPHSNLEDLKTVTSISLFMRVDPDKDPIEDRFILYLGGRNGKKDYMGLAIKNDNLVYVYNLGGEDVEIPLSSKPVSQWPAVFNYIKVERHGKVFLTIPSQSSTDEQKFIQKGEAPGADSLFDIDPKDIVFFLPPLLSLAPFVGCIELGSLNNDVISLYNFKDTHKMDLITSTPCPRYKLAFSQSRIASYLFDGTGYALINNIERRGRFGVVTRFDIAVRTVANDGVLLLMVQGDNFFLLELKNGFLRLMYDFGFSKGPQLLEDKIPKLQINDARYHEVSVIYHQSKKIILLVDKSHVKSLENPKTTLPFSDIYIGGAPSSILKSRPELSAVLGLKGCVKGFQFQKKDFNLLEEPGTIGISSGCPEESFMSRKAYFTGESYLGSTAKISPFDNFEGGLNFRTLQSAGLLFYTNEGSEEFSISLENGAVVLTCRGTRVKSHKKQYNDGRTHFLVASVNSQKYSLLVDDKDKQEKKRPSSAPKASSGSAVQTFYYGGSPSSSFKNFTGCISYAYINRQDRDIEPEDFQRYTEKVQTSLQDCPVQRPPAALLSRHREHSSRARQSMSQKVSRESSLPLGLMELRSDEQEPSELSTETCYLSSTPRATRQAFQYGGIANSRQHLTNLPDSLSERSHFSLSLKTNSSFGLIFYVSDVQEDNFMALFLAHGKLVYTFNVEEQRVKIRSEEKYNDGAWHNVVFIRDGSMGRLIIDGLTVLEDRAQGSNVSWHVSSPLFVGGVPPGRAQKNIQRNSAYSFTGCLKNLQLDGQWLSSVTETFGVTPCFEGLSEAGTFFSEEGGYLSHCINVKFAQGCFCGNTMFELVMEVRPRVPSGMLLHVKTAEGDFTIFLDQGVVVVLVNDGSHEFFTKGGQLDVDSEVNHVVGPLNPSSTDTKKPVFIGGAQDPFLPEGIATRKAYVGCMRNLTINNSRVSFSKAALVSGAVSVGTCPAA</sequence>
<feature type="domain" description="Laminin EGF-like" evidence="16">
    <location>
        <begin position="176"/>
        <end position="225"/>
    </location>
</feature>
<dbReference type="InterPro" id="IPR001791">
    <property type="entry name" value="Laminin_G"/>
</dbReference>
<dbReference type="Gene3D" id="2.60.120.200">
    <property type="match status" value="6"/>
</dbReference>
<dbReference type="Pfam" id="PF06008">
    <property type="entry name" value="Laminin_I"/>
    <property type="match status" value="1"/>
</dbReference>
<feature type="domain" description="Laminin G" evidence="15">
    <location>
        <begin position="1415"/>
        <end position="1583"/>
    </location>
</feature>
<dbReference type="EMBL" id="JAAKFY010000016">
    <property type="protein sequence ID" value="KAF3844253.1"/>
    <property type="molecule type" value="Genomic_DNA"/>
</dbReference>
<keyword evidence="8 13" id="KW-0175">Coiled coil</keyword>
<dbReference type="FunFam" id="2.10.25.10:FF:000033">
    <property type="entry name" value="Laminin subunit alpha 2"/>
    <property type="match status" value="1"/>
</dbReference>
<dbReference type="InterPro" id="IPR010307">
    <property type="entry name" value="Laminin_dom_II"/>
</dbReference>
<comment type="caution">
    <text evidence="12">Lacks conserved residue(s) required for the propagation of feature annotation.</text>
</comment>
<dbReference type="PANTHER" id="PTHR15036:SF47">
    <property type="entry name" value="LAMININ SUBUNIT ALPHA-4"/>
    <property type="match status" value="1"/>
</dbReference>
<dbReference type="GO" id="GO:0030155">
    <property type="term" value="P:regulation of cell adhesion"/>
    <property type="evidence" value="ECO:0007669"/>
    <property type="project" value="InterPro"/>
</dbReference>
<dbReference type="Gene3D" id="2.10.25.10">
    <property type="entry name" value="Laminin"/>
    <property type="match status" value="4"/>
</dbReference>
<evidence type="ECO:0000256" key="6">
    <source>
        <dbReference type="ARBA" id="ARBA00022869"/>
    </source>
</evidence>
<dbReference type="CDD" id="cd00110">
    <property type="entry name" value="LamG"/>
    <property type="match status" value="5"/>
</dbReference>
<keyword evidence="11 12" id="KW-0424">Laminin EGF-like domain</keyword>
<dbReference type="InterPro" id="IPR050372">
    <property type="entry name" value="Neurexin-related_CASP"/>
</dbReference>
<dbReference type="OrthoDB" id="5836593at2759"/>
<dbReference type="PROSITE" id="PS50027">
    <property type="entry name" value="EGF_LAM_2"/>
    <property type="match status" value="3"/>
</dbReference>
<dbReference type="InterPro" id="IPR000742">
    <property type="entry name" value="EGF"/>
</dbReference>
<dbReference type="SMART" id="SM00181">
    <property type="entry name" value="EGF"/>
    <property type="match status" value="3"/>
</dbReference>
<evidence type="ECO:0000256" key="14">
    <source>
        <dbReference type="SAM" id="MobiDB-lite"/>
    </source>
</evidence>
<feature type="disulfide bond" evidence="12">
    <location>
        <begin position="195"/>
        <end position="204"/>
    </location>
</feature>
<dbReference type="GO" id="GO:0005576">
    <property type="term" value="C:extracellular region"/>
    <property type="evidence" value="ECO:0007669"/>
    <property type="project" value="UniProtKB-ARBA"/>
</dbReference>
<keyword evidence="18" id="KW-1185">Reference proteome</keyword>
<dbReference type="SMART" id="SM00282">
    <property type="entry name" value="LamG"/>
    <property type="match status" value="5"/>
</dbReference>
<feature type="region of interest" description="Disordered" evidence="14">
    <location>
        <begin position="1594"/>
        <end position="1615"/>
    </location>
</feature>
<dbReference type="GO" id="GO:0043256">
    <property type="term" value="C:laminin complex"/>
    <property type="evidence" value="ECO:0007669"/>
    <property type="project" value="UniProtKB-ARBA"/>
</dbReference>
<evidence type="ECO:0000256" key="13">
    <source>
        <dbReference type="SAM" id="Coils"/>
    </source>
</evidence>
<dbReference type="Proteomes" id="UP000518266">
    <property type="component" value="Unassembled WGS sequence"/>
</dbReference>
<feature type="disulfide bond" evidence="12">
    <location>
        <begin position="390"/>
        <end position="399"/>
    </location>
</feature>
<name>A0A7J5Y572_DISMA</name>
<keyword evidence="6" id="KW-0084">Basement membrane</keyword>
<dbReference type="PROSITE" id="PS01248">
    <property type="entry name" value="EGF_LAM_1"/>
    <property type="match status" value="2"/>
</dbReference>
<keyword evidence="2" id="KW-0964">Secreted</keyword>
<dbReference type="InterPro" id="IPR009254">
    <property type="entry name" value="Laminin_aI"/>
</dbReference>
<evidence type="ECO:0000256" key="8">
    <source>
        <dbReference type="ARBA" id="ARBA00023054"/>
    </source>
</evidence>
<evidence type="ECO:0000256" key="9">
    <source>
        <dbReference type="ARBA" id="ARBA00023157"/>
    </source>
</evidence>
<dbReference type="PROSITE" id="PS50025">
    <property type="entry name" value="LAM_G_DOMAIN"/>
    <property type="match status" value="5"/>
</dbReference>
<evidence type="ECO:0000256" key="10">
    <source>
        <dbReference type="ARBA" id="ARBA00023180"/>
    </source>
</evidence>
<organism evidence="17 18">
    <name type="scientific">Dissostichus mawsoni</name>
    <name type="common">Antarctic cod</name>
    <dbReference type="NCBI Taxonomy" id="36200"/>
    <lineage>
        <taxon>Eukaryota</taxon>
        <taxon>Metazoa</taxon>
        <taxon>Chordata</taxon>
        <taxon>Craniata</taxon>
        <taxon>Vertebrata</taxon>
        <taxon>Euteleostomi</taxon>
        <taxon>Actinopterygii</taxon>
        <taxon>Neopterygii</taxon>
        <taxon>Teleostei</taxon>
        <taxon>Neoteleostei</taxon>
        <taxon>Acanthomorphata</taxon>
        <taxon>Eupercaria</taxon>
        <taxon>Perciformes</taxon>
        <taxon>Notothenioidei</taxon>
        <taxon>Nototheniidae</taxon>
        <taxon>Dissostichus</taxon>
    </lineage>
</organism>
<evidence type="ECO:0000313" key="18">
    <source>
        <dbReference type="Proteomes" id="UP000518266"/>
    </source>
</evidence>
<dbReference type="SUPFAM" id="SSF57196">
    <property type="entry name" value="EGF/Laminin"/>
    <property type="match status" value="3"/>
</dbReference>
<dbReference type="PANTHER" id="PTHR15036">
    <property type="entry name" value="PIKACHURIN-LIKE PROTEIN"/>
    <property type="match status" value="1"/>
</dbReference>
<dbReference type="GO" id="GO:0007155">
    <property type="term" value="P:cell adhesion"/>
    <property type="evidence" value="ECO:0007669"/>
    <property type="project" value="UniProtKB-KW"/>
</dbReference>
<dbReference type="GO" id="GO:0005102">
    <property type="term" value="F:signaling receptor binding"/>
    <property type="evidence" value="ECO:0007669"/>
    <property type="project" value="InterPro"/>
</dbReference>
<reference evidence="17 18" key="1">
    <citation type="submission" date="2020-03" db="EMBL/GenBank/DDBJ databases">
        <title>Dissostichus mawsoni Genome sequencing and assembly.</title>
        <authorList>
            <person name="Park H."/>
        </authorList>
    </citation>
    <scope>NUCLEOTIDE SEQUENCE [LARGE SCALE GENOMIC DNA]</scope>
    <source>
        <strain evidence="17">DM0001</strain>
        <tissue evidence="17">Muscle</tissue>
    </source>
</reference>
<evidence type="ECO:0000256" key="7">
    <source>
        <dbReference type="ARBA" id="ARBA00022889"/>
    </source>
</evidence>
<evidence type="ECO:0000313" key="17">
    <source>
        <dbReference type="EMBL" id="KAF3844253.1"/>
    </source>
</evidence>
<evidence type="ECO:0000256" key="12">
    <source>
        <dbReference type="PROSITE-ProRule" id="PRU00460"/>
    </source>
</evidence>
<evidence type="ECO:0000256" key="3">
    <source>
        <dbReference type="ARBA" id="ARBA00022530"/>
    </source>
</evidence>
<keyword evidence="9 12" id="KW-1015">Disulfide bond</keyword>
<keyword evidence="10" id="KW-0325">Glycoprotein</keyword>
<evidence type="ECO:0000259" key="15">
    <source>
        <dbReference type="PROSITE" id="PS50025"/>
    </source>
</evidence>
<feature type="domain" description="Laminin G" evidence="15">
    <location>
        <begin position="1032"/>
        <end position="1219"/>
    </location>
</feature>
<evidence type="ECO:0000256" key="4">
    <source>
        <dbReference type="ARBA" id="ARBA00022729"/>
    </source>
</evidence>
<feature type="coiled-coil region" evidence="13">
    <location>
        <begin position="791"/>
        <end position="818"/>
    </location>
</feature>